<sequence>MRTTVNGSHRVVRDAWLEAKAYRDSESGSLTIFSIFLFVLILFITGMAVDIMRYESERASIQNTIDTAIIAASSLSQTATTDAEIEALVKDYVSKAGYDPDMVDVTPVIEFPTGGSVAVGRSVSANVDFRLDTIFMNMMGIDHLEGRTRGTAREGQQLIEIALVLDMSGSMGDNGKMDNLKVAAKDFVTTVLTASGPDRVSISIVPYNQQVYMDDDLMARLAFDDVTVTTAPAYGLGMTSYQTNDATSRCARFSDADFATRRLAVGNVDTTAVFKSGGNSNTKPAESAYWCGNARPKMFLYQNDETQLHNFIDSLSAGGYTAIDYGMNWGVGVLDPSFQPIITSMVDSGLLVETMRGHPVAYENDVSAADDKDVRKYVVLMTDGQNTEHFDLAEPFKSGPSPVWYSETLANGTKADGFLVARSNGPASSRFYRPRATWTTNDDQFLAESALPADAEQWDYHKLYREYAVRDVARMFFQNSGDNAAYNAHWNAVIDVGSYGAADTRVRSICSAAAANEEIEIFTVAFEAPTNAANLLRDCVSPKTGNFFDVNGRQISDAFGAIAAQISQLRLTQ</sequence>
<evidence type="ECO:0000313" key="4">
    <source>
        <dbReference type="Proteomes" id="UP000245390"/>
    </source>
</evidence>
<dbReference type="InterPro" id="IPR028087">
    <property type="entry name" value="Tad_N"/>
</dbReference>
<evidence type="ECO:0000259" key="2">
    <source>
        <dbReference type="Pfam" id="PF13400"/>
    </source>
</evidence>
<keyword evidence="1" id="KW-0812">Transmembrane</keyword>
<gene>
    <name evidence="3" type="ORF">C8D95_1143</name>
</gene>
<reference evidence="3 4" key="1">
    <citation type="submission" date="2018-05" db="EMBL/GenBank/DDBJ databases">
        <title>Genomic Encyclopedia of Type Strains, Phase IV (KMG-IV): sequencing the most valuable type-strain genomes for metagenomic binning, comparative biology and taxonomic classification.</title>
        <authorList>
            <person name="Goeker M."/>
        </authorList>
    </citation>
    <scope>NUCLEOTIDE SEQUENCE [LARGE SCALE GENOMIC DNA]</scope>
    <source>
        <strain evidence="3 4">DSM 103371</strain>
    </source>
</reference>
<organism evidence="3 4">
    <name type="scientific">Silicimonas algicola</name>
    <dbReference type="NCBI Taxonomy" id="1826607"/>
    <lineage>
        <taxon>Bacteria</taxon>
        <taxon>Pseudomonadati</taxon>
        <taxon>Pseudomonadota</taxon>
        <taxon>Alphaproteobacteria</taxon>
        <taxon>Rhodobacterales</taxon>
        <taxon>Paracoccaceae</taxon>
    </lineage>
</organism>
<dbReference type="InterPro" id="IPR036465">
    <property type="entry name" value="vWFA_dom_sf"/>
</dbReference>
<dbReference type="OrthoDB" id="7522752at2"/>
<evidence type="ECO:0000313" key="3">
    <source>
        <dbReference type="EMBL" id="PWK53101.1"/>
    </source>
</evidence>
<keyword evidence="1" id="KW-0472">Membrane</keyword>
<evidence type="ECO:0000256" key="1">
    <source>
        <dbReference type="SAM" id="Phobius"/>
    </source>
</evidence>
<dbReference type="SUPFAM" id="SSF53300">
    <property type="entry name" value="vWA-like"/>
    <property type="match status" value="1"/>
</dbReference>
<dbReference type="KEGG" id="salo:EF888_06285"/>
<dbReference type="RefSeq" id="WP_109761067.1">
    <property type="nucleotide sequence ID" value="NZ_CP034588.1"/>
</dbReference>
<dbReference type="EMBL" id="QGGV01000014">
    <property type="protein sequence ID" value="PWK53101.1"/>
    <property type="molecule type" value="Genomic_DNA"/>
</dbReference>
<dbReference type="Proteomes" id="UP000245390">
    <property type="component" value="Unassembled WGS sequence"/>
</dbReference>
<keyword evidence="1" id="KW-1133">Transmembrane helix</keyword>
<protein>
    <submittedName>
        <fullName evidence="3">Flp pilus assembly protein TadG</fullName>
    </submittedName>
</protein>
<comment type="caution">
    <text evidence="3">The sequence shown here is derived from an EMBL/GenBank/DDBJ whole genome shotgun (WGS) entry which is preliminary data.</text>
</comment>
<dbReference type="AlphaFoldDB" id="A0A316FWM4"/>
<name>A0A316FWM4_9RHOB</name>
<keyword evidence="4" id="KW-1185">Reference proteome</keyword>
<proteinExistence type="predicted"/>
<feature type="domain" description="Putative Flp pilus-assembly TadG-like N-terminal" evidence="2">
    <location>
        <begin position="28"/>
        <end position="72"/>
    </location>
</feature>
<accession>A0A316FWM4</accession>
<feature type="transmembrane region" description="Helical" evidence="1">
    <location>
        <begin position="30"/>
        <end position="49"/>
    </location>
</feature>
<dbReference type="Gene3D" id="3.40.50.410">
    <property type="entry name" value="von Willebrand factor, type A domain"/>
    <property type="match status" value="1"/>
</dbReference>
<dbReference type="Pfam" id="PF13400">
    <property type="entry name" value="Tad"/>
    <property type="match status" value="1"/>
</dbReference>